<gene>
    <name evidence="2" type="ORF">ACFO0N_20465</name>
</gene>
<dbReference type="EMBL" id="JBHSDS010000017">
    <property type="protein sequence ID" value="MFC4360326.1"/>
    <property type="molecule type" value="Genomic_DNA"/>
</dbReference>
<reference evidence="2 3" key="1">
    <citation type="journal article" date="2019" name="Int. J. Syst. Evol. Microbiol.">
        <title>The Global Catalogue of Microorganisms (GCM) 10K type strain sequencing project: providing services to taxonomists for standard genome sequencing and annotation.</title>
        <authorList>
            <consortium name="The Broad Institute Genomics Platform"/>
            <consortium name="The Broad Institute Genome Sequencing Center for Infectious Disease"/>
            <person name="Wu L."/>
            <person name="Ma J."/>
        </authorList>
    </citation>
    <scope>NUCLEOTIDE SEQUENCE [LARGE SCALE GENOMIC DNA]</scope>
    <source>
        <strain evidence="2 3">CGMCC 1.12553</strain>
    </source>
</reference>
<proteinExistence type="predicted"/>
<protein>
    <submittedName>
        <fullName evidence="2">Uncharacterized protein</fullName>
    </submittedName>
</protein>
<feature type="region of interest" description="Disordered" evidence="1">
    <location>
        <begin position="1"/>
        <end position="54"/>
    </location>
</feature>
<dbReference type="Proteomes" id="UP001595921">
    <property type="component" value="Unassembled WGS sequence"/>
</dbReference>
<comment type="caution">
    <text evidence="2">The sequence shown here is derived from an EMBL/GenBank/DDBJ whole genome shotgun (WGS) entry which is preliminary data.</text>
</comment>
<keyword evidence="3" id="KW-1185">Reference proteome</keyword>
<organism evidence="2 3">
    <name type="scientific">Halobium salinum</name>
    <dbReference type="NCBI Taxonomy" id="1364940"/>
    <lineage>
        <taxon>Archaea</taxon>
        <taxon>Methanobacteriati</taxon>
        <taxon>Methanobacteriota</taxon>
        <taxon>Stenosarchaea group</taxon>
        <taxon>Halobacteria</taxon>
        <taxon>Halobacteriales</taxon>
        <taxon>Haloferacaceae</taxon>
        <taxon>Halobium</taxon>
    </lineage>
</organism>
<dbReference type="AlphaFoldDB" id="A0ABD5PHC8"/>
<evidence type="ECO:0000256" key="1">
    <source>
        <dbReference type="SAM" id="MobiDB-lite"/>
    </source>
</evidence>
<evidence type="ECO:0000313" key="2">
    <source>
        <dbReference type="EMBL" id="MFC4360326.1"/>
    </source>
</evidence>
<sequence length="54" mass="5793">MRPTAYDRRHDRSGVQSVRRPTAGGGRQTRRGAVDGGDRVAAGAATRDDGGERR</sequence>
<evidence type="ECO:0000313" key="3">
    <source>
        <dbReference type="Proteomes" id="UP001595921"/>
    </source>
</evidence>
<name>A0ABD5PHC8_9EURY</name>
<feature type="compositionally biased region" description="Basic and acidic residues" evidence="1">
    <location>
        <begin position="1"/>
        <end position="13"/>
    </location>
</feature>
<dbReference type="RefSeq" id="WP_267620375.1">
    <property type="nucleotide sequence ID" value="NZ_JAODIW010000005.1"/>
</dbReference>
<accession>A0ABD5PHC8</accession>